<dbReference type="InterPro" id="IPR018488">
    <property type="entry name" value="cNMP-bd_CS"/>
</dbReference>
<proteinExistence type="predicted"/>
<dbReference type="InterPro" id="IPR018490">
    <property type="entry name" value="cNMP-bd_dom_sf"/>
</dbReference>
<sequence length="233" mass="25836">MTRMSRLDDLQRSPLFQNVPDDAVREAARAVTEQTFPPGRVLIEQDAPGEALHLIVSGVVRVSRVSLGTRERVMGDLYAPGVVGETAVLSRRERSATVRALTEVRTLMLYRDHFEAILKRHPRVLWNLAALLAERVTVLNDELIAFGQNTESALAHVFSHLHQQRVRAGVPNPQELPLTPHDIMQRVSSSRETVARVLRRLEDRGVLRSTAQGVTLLDPGALEAVAVEEADPA</sequence>
<evidence type="ECO:0000313" key="5">
    <source>
        <dbReference type="EMBL" id="BDP41832.1"/>
    </source>
</evidence>
<dbReference type="InterPro" id="IPR000595">
    <property type="entry name" value="cNMP-bd_dom"/>
</dbReference>
<dbReference type="InterPro" id="IPR012318">
    <property type="entry name" value="HTH_CRP"/>
</dbReference>
<dbReference type="CDD" id="cd00038">
    <property type="entry name" value="CAP_ED"/>
    <property type="match status" value="1"/>
</dbReference>
<dbReference type="SMART" id="SM00100">
    <property type="entry name" value="cNMP"/>
    <property type="match status" value="1"/>
</dbReference>
<dbReference type="Pfam" id="PF13545">
    <property type="entry name" value="HTH_Crp_2"/>
    <property type="match status" value="1"/>
</dbReference>
<dbReference type="InterPro" id="IPR050397">
    <property type="entry name" value="Env_Response_Regulators"/>
</dbReference>
<dbReference type="InterPro" id="IPR036388">
    <property type="entry name" value="WH-like_DNA-bd_sf"/>
</dbReference>
<feature type="domain" description="Cyclic nucleotide-binding" evidence="4">
    <location>
        <begin position="15"/>
        <end position="118"/>
    </location>
</feature>
<gene>
    <name evidence="5" type="ORF">DAETH_18010</name>
</gene>
<keyword evidence="6" id="KW-1185">Reference proteome</keyword>
<accession>A0ABM8ADH1</accession>
<dbReference type="Gene3D" id="2.60.120.10">
    <property type="entry name" value="Jelly Rolls"/>
    <property type="match status" value="1"/>
</dbReference>
<dbReference type="EMBL" id="AP026560">
    <property type="protein sequence ID" value="BDP41832.1"/>
    <property type="molecule type" value="Genomic_DNA"/>
</dbReference>
<dbReference type="SMART" id="SM00419">
    <property type="entry name" value="HTH_CRP"/>
    <property type="match status" value="1"/>
</dbReference>
<protein>
    <submittedName>
        <fullName evidence="5">Cyclic AMP receptor protein</fullName>
    </submittedName>
</protein>
<evidence type="ECO:0000259" key="4">
    <source>
        <dbReference type="PROSITE" id="PS50042"/>
    </source>
</evidence>
<dbReference type="PRINTS" id="PR00034">
    <property type="entry name" value="HTHCRP"/>
</dbReference>
<dbReference type="SUPFAM" id="SSF51206">
    <property type="entry name" value="cAMP-binding domain-like"/>
    <property type="match status" value="1"/>
</dbReference>
<evidence type="ECO:0000313" key="6">
    <source>
        <dbReference type="Proteomes" id="UP001064971"/>
    </source>
</evidence>
<evidence type="ECO:0000256" key="3">
    <source>
        <dbReference type="ARBA" id="ARBA00023163"/>
    </source>
</evidence>
<dbReference type="Pfam" id="PF00027">
    <property type="entry name" value="cNMP_binding"/>
    <property type="match status" value="1"/>
</dbReference>
<dbReference type="InterPro" id="IPR014710">
    <property type="entry name" value="RmlC-like_jellyroll"/>
</dbReference>
<dbReference type="Proteomes" id="UP001064971">
    <property type="component" value="Chromosome"/>
</dbReference>
<dbReference type="PANTHER" id="PTHR24567:SF74">
    <property type="entry name" value="HTH-TYPE TRANSCRIPTIONAL REGULATOR ARCR"/>
    <property type="match status" value="1"/>
</dbReference>
<organism evidence="5 6">
    <name type="scientific">Deinococcus aetherius</name>
    <dbReference type="NCBI Taxonomy" id="200252"/>
    <lineage>
        <taxon>Bacteria</taxon>
        <taxon>Thermotogati</taxon>
        <taxon>Deinococcota</taxon>
        <taxon>Deinococci</taxon>
        <taxon>Deinococcales</taxon>
        <taxon>Deinococcaceae</taxon>
        <taxon>Deinococcus</taxon>
    </lineage>
</organism>
<evidence type="ECO:0000256" key="1">
    <source>
        <dbReference type="ARBA" id="ARBA00023015"/>
    </source>
</evidence>
<dbReference type="Gene3D" id="1.10.10.10">
    <property type="entry name" value="Winged helix-like DNA-binding domain superfamily/Winged helix DNA-binding domain"/>
    <property type="match status" value="1"/>
</dbReference>
<evidence type="ECO:0000256" key="2">
    <source>
        <dbReference type="ARBA" id="ARBA00023125"/>
    </source>
</evidence>
<keyword evidence="1" id="KW-0805">Transcription regulation</keyword>
<reference evidence="5" key="1">
    <citation type="submission" date="2022-07" db="EMBL/GenBank/DDBJ databases">
        <title>Complete Genome Sequence of the Radioresistant Bacterium Deinococcus aetherius ST0316, Isolated from the Air Dust collected in Lower Stratosphere above Japan.</title>
        <authorList>
            <person name="Satoh K."/>
            <person name="Hagiwara K."/>
            <person name="Katsumata K."/>
            <person name="Kubo A."/>
            <person name="Yokobori S."/>
            <person name="Yamagishi A."/>
            <person name="Oono Y."/>
            <person name="Narumi I."/>
        </authorList>
    </citation>
    <scope>NUCLEOTIDE SEQUENCE</scope>
    <source>
        <strain evidence="5">ST0316</strain>
    </source>
</reference>
<dbReference type="SUPFAM" id="SSF46785">
    <property type="entry name" value="Winged helix' DNA-binding domain"/>
    <property type="match status" value="1"/>
</dbReference>
<keyword evidence="2" id="KW-0238">DNA-binding</keyword>
<dbReference type="InterPro" id="IPR036390">
    <property type="entry name" value="WH_DNA-bd_sf"/>
</dbReference>
<dbReference type="RefSeq" id="WP_344870018.1">
    <property type="nucleotide sequence ID" value="NZ_BAABDW010000003.1"/>
</dbReference>
<name>A0ABM8ADH1_9DEIO</name>
<keyword evidence="3" id="KW-0804">Transcription</keyword>
<dbReference type="PROSITE" id="PS50042">
    <property type="entry name" value="CNMP_BINDING_3"/>
    <property type="match status" value="1"/>
</dbReference>
<dbReference type="PANTHER" id="PTHR24567">
    <property type="entry name" value="CRP FAMILY TRANSCRIPTIONAL REGULATORY PROTEIN"/>
    <property type="match status" value="1"/>
</dbReference>
<dbReference type="PROSITE" id="PS00889">
    <property type="entry name" value="CNMP_BINDING_2"/>
    <property type="match status" value="1"/>
</dbReference>
<keyword evidence="5" id="KW-0675">Receptor</keyword>